<reference evidence="5" key="1">
    <citation type="submission" date="2017-02" db="UniProtKB">
        <authorList>
            <consortium name="WormBaseParasite"/>
        </authorList>
    </citation>
    <scope>IDENTIFICATION</scope>
</reference>
<reference evidence="3 4" key="2">
    <citation type="submission" date="2018-11" db="EMBL/GenBank/DDBJ databases">
        <authorList>
            <consortium name="Pathogen Informatics"/>
        </authorList>
    </citation>
    <scope>NUCLEOTIDE SEQUENCE [LARGE SCALE GENOMIC DNA]</scope>
</reference>
<sequence length="268" mass="30601">MGMVSYRYKVSQLLIVQLIVFSSLKDFFETSEGRLYTDIFKALKWENILTSLDPTVNLISNQLIPEASSSSIHIISPNHPSEQDQSPRSADSQNRHQSSPSQPVATEADDEFWEKCERFGVVIEHQRSWRWSGYAFGVDLVFSCQSNKITLTRFTEESETASLVSLLPTVKVEINLRVFSRHALFKNDHPGDTISDSLQEMLLECEDNLNAGDSGDDDSIDEIKKRLQPTTLLTRHVILQMIPNAKYELLRLPRDIRYPIVISVSVRR</sequence>
<feature type="compositionally biased region" description="Polar residues" evidence="2">
    <location>
        <begin position="83"/>
        <end position="104"/>
    </location>
</feature>
<accession>A0A0R3SL14</accession>
<dbReference type="Proteomes" id="UP000274504">
    <property type="component" value="Unassembled WGS sequence"/>
</dbReference>
<proteinExistence type="predicted"/>
<evidence type="ECO:0000256" key="2">
    <source>
        <dbReference type="SAM" id="MobiDB-lite"/>
    </source>
</evidence>
<gene>
    <name evidence="3" type="ORF">HDID_LOCUS5627</name>
</gene>
<feature type="region of interest" description="Disordered" evidence="2">
    <location>
        <begin position="74"/>
        <end position="108"/>
    </location>
</feature>
<dbReference type="OrthoDB" id="6359943at2759"/>
<evidence type="ECO:0000313" key="4">
    <source>
        <dbReference type="Proteomes" id="UP000274504"/>
    </source>
</evidence>
<protein>
    <submittedName>
        <fullName evidence="5">THUMP domain-containing protein</fullName>
    </submittedName>
</protein>
<dbReference type="WBParaSite" id="HDID_0000562901-mRNA-1">
    <property type="protein sequence ID" value="HDID_0000562901-mRNA-1"/>
    <property type="gene ID" value="HDID_0000562901"/>
</dbReference>
<dbReference type="AlphaFoldDB" id="A0A0R3SL14"/>
<dbReference type="PANTHER" id="PTHR23231">
    <property type="entry name" value="GERM CELL-LESS PROTEIN"/>
    <property type="match status" value="1"/>
</dbReference>
<evidence type="ECO:0000256" key="1">
    <source>
        <dbReference type="ARBA" id="ARBA00022473"/>
    </source>
</evidence>
<evidence type="ECO:0000313" key="3">
    <source>
        <dbReference type="EMBL" id="VDL57945.1"/>
    </source>
</evidence>
<evidence type="ECO:0000313" key="5">
    <source>
        <dbReference type="WBParaSite" id="HDID_0000562901-mRNA-1"/>
    </source>
</evidence>
<keyword evidence="1" id="KW-0217">Developmental protein</keyword>
<dbReference type="InterPro" id="IPR043380">
    <property type="entry name" value="Gcl-like"/>
</dbReference>
<name>A0A0R3SL14_HYMDI</name>
<dbReference type="PANTHER" id="PTHR23231:SF17">
    <property type="entry name" value="BTB DOMAIN-CONTAINING PROTEIN"/>
    <property type="match status" value="1"/>
</dbReference>
<dbReference type="EMBL" id="UYSG01003097">
    <property type="protein sequence ID" value="VDL57945.1"/>
    <property type="molecule type" value="Genomic_DNA"/>
</dbReference>
<dbReference type="GO" id="GO:0007281">
    <property type="term" value="P:germ cell development"/>
    <property type="evidence" value="ECO:0007669"/>
    <property type="project" value="InterPro"/>
</dbReference>
<organism evidence="5">
    <name type="scientific">Hymenolepis diminuta</name>
    <name type="common">Rat tapeworm</name>
    <dbReference type="NCBI Taxonomy" id="6216"/>
    <lineage>
        <taxon>Eukaryota</taxon>
        <taxon>Metazoa</taxon>
        <taxon>Spiralia</taxon>
        <taxon>Lophotrochozoa</taxon>
        <taxon>Platyhelminthes</taxon>
        <taxon>Cestoda</taxon>
        <taxon>Eucestoda</taxon>
        <taxon>Cyclophyllidea</taxon>
        <taxon>Hymenolepididae</taxon>
        <taxon>Hymenolepis</taxon>
    </lineage>
</organism>